<feature type="transmembrane region" description="Helical" evidence="1">
    <location>
        <begin position="214"/>
        <end position="233"/>
    </location>
</feature>
<keyword evidence="1" id="KW-0472">Membrane</keyword>
<feature type="transmembrane region" description="Helical" evidence="1">
    <location>
        <begin position="81"/>
        <end position="100"/>
    </location>
</feature>
<sequence length="571" mass="64714">MNPPASNPPKNQVIFWFSLSLAFAMLYSLNALEEAFSNQYIVQDDARQHVFWMQRFFDPRLFPDDLIANYFQSVAPAGYTTFYRLIGFVGIHPLLLNKLLPMVLGLITTSYCFGLCLQMLPIPAAGFIASLLLNQTLWMLDDLVSATPRAFIYPLLLAFLYYLSRRSLIPCLVVITLQGLFYPQCVFLCCGVLVLKLLRWREGKIRLSSQKNDYWFCAAGLGMAFIVLLPYALTTSDYGPIISAQQAKTMPEFQPGGRVAFFDHNPWHFWLEDARSGLFPRRKRLPIAVCAGLLLPILLRFPSWLPLVKKVKGETVLLTQLALVSLGMFVMAHAVLFRLHLPSRYSKHSLRIVLVLAAAIAITLLLDAIIQACQRLAFPPIPGKPVLGRAIVTLVGIALILSPLGFHNFPKTNYEVGRKHDLYEFFAKQPNDILIASLSKEADFLPTFSGRSVLVSREYGIPYHTNYYNQFRNRAIDLIQAQYSPNLAESKQFIRQYNIDFWLLDKTAFNPQYITKNRWILQYQPVAAEAQARLKQAIVPAIVNVIDSCSVFETEKVVVLDTECIAITGKR</sequence>
<feature type="transmembrane region" description="Helical" evidence="1">
    <location>
        <begin position="12"/>
        <end position="29"/>
    </location>
</feature>
<dbReference type="AlphaFoldDB" id="A0A1D8TYW9"/>
<feature type="transmembrane region" description="Helical" evidence="1">
    <location>
        <begin position="317"/>
        <end position="337"/>
    </location>
</feature>
<name>A0A1D8TYW9_9CYAN</name>
<dbReference type="EMBL" id="CP017599">
    <property type="protein sequence ID" value="AOX02847.1"/>
    <property type="molecule type" value="Genomic_DNA"/>
</dbReference>
<proteinExistence type="predicted"/>
<dbReference type="OrthoDB" id="5443342at2"/>
<feature type="transmembrane region" description="Helical" evidence="1">
    <location>
        <begin position="171"/>
        <end position="194"/>
    </location>
</feature>
<feature type="transmembrane region" description="Helical" evidence="1">
    <location>
        <begin position="349"/>
        <end position="370"/>
    </location>
</feature>
<dbReference type="Proteomes" id="UP000177870">
    <property type="component" value="Chromosome"/>
</dbReference>
<evidence type="ECO:0000256" key="1">
    <source>
        <dbReference type="SAM" id="Phobius"/>
    </source>
</evidence>
<feature type="transmembrane region" description="Helical" evidence="1">
    <location>
        <begin position="112"/>
        <end position="134"/>
    </location>
</feature>
<protein>
    <recommendedName>
        <fullName evidence="4">Glycosyltransferase RgtA/B/C/D-like domain-containing protein</fullName>
    </recommendedName>
</protein>
<reference evidence="3" key="1">
    <citation type="submission" date="2016-10" db="EMBL/GenBank/DDBJ databases">
        <title>Comparative genomics uncovers the prolific and rare metabolic potential of the cyanobacterial genus Moorea.</title>
        <authorList>
            <person name="Leao T."/>
            <person name="Castelao G."/>
            <person name="Korobeynikov A."/>
            <person name="Monroe E.A."/>
            <person name="Podell S."/>
            <person name="Glukhov E."/>
            <person name="Allen E."/>
            <person name="Gerwick W.H."/>
            <person name="Gerwick L."/>
        </authorList>
    </citation>
    <scope>NUCLEOTIDE SEQUENCE [LARGE SCALE GENOMIC DNA]</scope>
    <source>
        <strain evidence="3">PAL-8-15-08-1</strain>
    </source>
</reference>
<organism evidence="2 3">
    <name type="scientific">Moorena producens PAL-8-15-08-1</name>
    <dbReference type="NCBI Taxonomy" id="1458985"/>
    <lineage>
        <taxon>Bacteria</taxon>
        <taxon>Bacillati</taxon>
        <taxon>Cyanobacteriota</taxon>
        <taxon>Cyanophyceae</taxon>
        <taxon>Coleofasciculales</taxon>
        <taxon>Coleofasciculaceae</taxon>
        <taxon>Moorena</taxon>
    </lineage>
</organism>
<gene>
    <name evidence="2" type="ORF">BJP34_28450</name>
</gene>
<keyword evidence="1" id="KW-1133">Transmembrane helix</keyword>
<feature type="transmembrane region" description="Helical" evidence="1">
    <location>
        <begin position="146"/>
        <end position="164"/>
    </location>
</feature>
<keyword evidence="1" id="KW-0812">Transmembrane</keyword>
<dbReference type="KEGG" id="mpro:BJP34_28450"/>
<evidence type="ECO:0000313" key="2">
    <source>
        <dbReference type="EMBL" id="AOX02847.1"/>
    </source>
</evidence>
<evidence type="ECO:0008006" key="4">
    <source>
        <dbReference type="Google" id="ProtNLM"/>
    </source>
</evidence>
<dbReference type="STRING" id="1458985.BJP34_28450"/>
<feature type="transmembrane region" description="Helical" evidence="1">
    <location>
        <begin position="390"/>
        <end position="409"/>
    </location>
</feature>
<evidence type="ECO:0000313" key="3">
    <source>
        <dbReference type="Proteomes" id="UP000177870"/>
    </source>
</evidence>
<accession>A0A1D8TYW9</accession>
<feature type="transmembrane region" description="Helical" evidence="1">
    <location>
        <begin position="285"/>
        <end position="305"/>
    </location>
</feature>